<keyword evidence="4" id="KW-0235">DNA replication</keyword>
<feature type="non-terminal residue" evidence="9">
    <location>
        <position position="1"/>
    </location>
</feature>
<evidence type="ECO:0000256" key="3">
    <source>
        <dbReference type="ARBA" id="ARBA00022515"/>
    </source>
</evidence>
<dbReference type="GO" id="GO:0051539">
    <property type="term" value="F:4 iron, 4 sulfur cluster binding"/>
    <property type="evidence" value="ECO:0007669"/>
    <property type="project" value="UniProtKB-KW"/>
</dbReference>
<gene>
    <name evidence="9" type="ORF">METZ01_LOCUS72976</name>
</gene>
<evidence type="ECO:0000256" key="1">
    <source>
        <dbReference type="ARBA" id="ARBA00001966"/>
    </source>
</evidence>
<keyword evidence="5" id="KW-0479">Metal-binding</keyword>
<name>A0A381TVQ1_9ZZZZ</name>
<keyword evidence="6" id="KW-0408">Iron</keyword>
<dbReference type="Pfam" id="PF04104">
    <property type="entry name" value="DNA_primase_lrg"/>
    <property type="match status" value="1"/>
</dbReference>
<evidence type="ECO:0000256" key="5">
    <source>
        <dbReference type="ARBA" id="ARBA00022723"/>
    </source>
</evidence>
<evidence type="ECO:0000256" key="4">
    <source>
        <dbReference type="ARBA" id="ARBA00022705"/>
    </source>
</evidence>
<evidence type="ECO:0000313" key="9">
    <source>
        <dbReference type="EMBL" id="SVA20122.1"/>
    </source>
</evidence>
<keyword evidence="2" id="KW-0004">4Fe-4S</keyword>
<dbReference type="GO" id="GO:0003899">
    <property type="term" value="F:DNA-directed RNA polymerase activity"/>
    <property type="evidence" value="ECO:0007669"/>
    <property type="project" value="InterPro"/>
</dbReference>
<proteinExistence type="inferred from homology"/>
<dbReference type="GO" id="GO:0006269">
    <property type="term" value="P:DNA replication, synthesis of primer"/>
    <property type="evidence" value="ECO:0007669"/>
    <property type="project" value="UniProtKB-KW"/>
</dbReference>
<evidence type="ECO:0000259" key="8">
    <source>
        <dbReference type="Pfam" id="PF04104"/>
    </source>
</evidence>
<evidence type="ECO:0000256" key="6">
    <source>
        <dbReference type="ARBA" id="ARBA00023004"/>
    </source>
</evidence>
<dbReference type="CDD" id="cd06560">
    <property type="entry name" value="PriL"/>
    <property type="match status" value="1"/>
</dbReference>
<evidence type="ECO:0000256" key="2">
    <source>
        <dbReference type="ARBA" id="ARBA00022485"/>
    </source>
</evidence>
<dbReference type="SUPFAM" id="SSF140914">
    <property type="entry name" value="PriB N-terminal domain-like"/>
    <property type="match status" value="1"/>
</dbReference>
<dbReference type="InterPro" id="IPR023642">
    <property type="entry name" value="DNA_primase_lsu_PriL"/>
</dbReference>
<dbReference type="HAMAP" id="MF_00701">
    <property type="entry name" value="DNA_primase_lrg_arc"/>
    <property type="match status" value="1"/>
</dbReference>
<dbReference type="AlphaFoldDB" id="A0A381TVQ1"/>
<evidence type="ECO:0000256" key="7">
    <source>
        <dbReference type="ARBA" id="ARBA00023014"/>
    </source>
</evidence>
<accession>A0A381TVQ1</accession>
<keyword evidence="7" id="KW-0411">Iron-sulfur</keyword>
<organism evidence="9">
    <name type="scientific">marine metagenome</name>
    <dbReference type="NCBI Taxonomy" id="408172"/>
    <lineage>
        <taxon>unclassified sequences</taxon>
        <taxon>metagenomes</taxon>
        <taxon>ecological metagenomes</taxon>
    </lineage>
</organism>
<dbReference type="InterPro" id="IPR058560">
    <property type="entry name" value="DNA_primase_C"/>
</dbReference>
<protein>
    <recommendedName>
        <fullName evidence="8">DNA primase large subunit C-terminal domain-containing protein</fullName>
    </recommendedName>
</protein>
<dbReference type="EMBL" id="UINC01005253">
    <property type="protein sequence ID" value="SVA20122.1"/>
    <property type="molecule type" value="Genomic_DNA"/>
</dbReference>
<sequence length="458" mass="50917">VSDLWRYPFLPDARKAVQGLELETLLNDPLYGEARALGLMRLETAVKDGRIVLETPADALAEKDHLHGFLISRLLLAVAGDASLTGLVAVAEGERTQHFLHREPGAELVRLARQLSVATTRANGGYTVNFVDYLRAAGSLREGKWKLVNRPLRDGHVRLSRRTLERLMREAVAQHLLTLPEPPEGIAKRFESEIEALLQVVRQRRERAVREMGKFDYGKAPPCLAQQLADLQGGINLPHPSRFFLTTFLAALGRDPEQIMELYATAPDFRESVTRYQVEHITGKSSGTEYDSPACDTLVSQGVCPGGNTLCREIRHPLQYYRVMAEREKPEAVRRKRIHLATGGGEAKFWTQLPLRFSGDVPQRSLTAALRSDAPSRVAVRVDHFRARREKRGDEFIISALARLVDDTVPTPLLTLSLTQWELALPLASAREAGVVVEVTLLPVKLGGAKRLHILAVG</sequence>
<comment type="cofactor">
    <cofactor evidence="1">
        <name>[4Fe-4S] cluster</name>
        <dbReference type="ChEBI" id="CHEBI:49883"/>
    </cofactor>
</comment>
<dbReference type="GO" id="GO:0046872">
    <property type="term" value="F:metal ion binding"/>
    <property type="evidence" value="ECO:0007669"/>
    <property type="project" value="UniProtKB-KW"/>
</dbReference>
<dbReference type="GO" id="GO:1990077">
    <property type="term" value="C:primosome complex"/>
    <property type="evidence" value="ECO:0007669"/>
    <property type="project" value="UniProtKB-KW"/>
</dbReference>
<feature type="domain" description="DNA primase large subunit C-terminal" evidence="8">
    <location>
        <begin position="216"/>
        <end position="301"/>
    </location>
</feature>
<reference evidence="9" key="1">
    <citation type="submission" date="2018-05" db="EMBL/GenBank/DDBJ databases">
        <authorList>
            <person name="Lanie J.A."/>
            <person name="Ng W.-L."/>
            <person name="Kazmierczak K.M."/>
            <person name="Andrzejewski T.M."/>
            <person name="Davidsen T.M."/>
            <person name="Wayne K.J."/>
            <person name="Tettelin H."/>
            <person name="Glass J.I."/>
            <person name="Rusch D."/>
            <person name="Podicherti R."/>
            <person name="Tsui H.-C.T."/>
            <person name="Winkler M.E."/>
        </authorList>
    </citation>
    <scope>NUCLEOTIDE SEQUENCE</scope>
</reference>
<keyword evidence="3" id="KW-0639">Primosome</keyword>